<comment type="caution">
    <text evidence="2">The sequence shown here is derived from an EMBL/GenBank/DDBJ whole genome shotgun (WGS) entry which is preliminary data.</text>
</comment>
<dbReference type="Pfam" id="PF23948">
    <property type="entry name" value="ARM_5"/>
    <property type="match status" value="1"/>
</dbReference>
<evidence type="ECO:0000259" key="1">
    <source>
        <dbReference type="Pfam" id="PF23948"/>
    </source>
</evidence>
<dbReference type="InterPro" id="IPR056251">
    <property type="entry name" value="Arm_rpt_dom"/>
</dbReference>
<dbReference type="EMBL" id="MU854380">
    <property type="protein sequence ID" value="KAK4040266.1"/>
    <property type="molecule type" value="Genomic_DNA"/>
</dbReference>
<organism evidence="2 3">
    <name type="scientific">Parachaetomium inaequale</name>
    <dbReference type="NCBI Taxonomy" id="2588326"/>
    <lineage>
        <taxon>Eukaryota</taxon>
        <taxon>Fungi</taxon>
        <taxon>Dikarya</taxon>
        <taxon>Ascomycota</taxon>
        <taxon>Pezizomycotina</taxon>
        <taxon>Sordariomycetes</taxon>
        <taxon>Sordariomycetidae</taxon>
        <taxon>Sordariales</taxon>
        <taxon>Chaetomiaceae</taxon>
        <taxon>Parachaetomium</taxon>
    </lineage>
</organism>
<name>A0AAN6SS99_9PEZI</name>
<evidence type="ECO:0000313" key="2">
    <source>
        <dbReference type="EMBL" id="KAK4040266.1"/>
    </source>
</evidence>
<dbReference type="AlphaFoldDB" id="A0AAN6SS99"/>
<dbReference type="PANTHER" id="PTHR12697">
    <property type="entry name" value="PBS LYASE HEAT-LIKE PROTEIN"/>
    <property type="match status" value="1"/>
</dbReference>
<sequence length="785" mass="87458">MARAPFPSRPTRTDDLVRRLRSNDTDPKETNALRGLAKGMIKIFQDERRPSHVPEAAALAPVTTASSYRDLSRAFGNAVILGTVDGSLLDPQLLPAFTSVLRCAGGDKTADLELGRVMKSLQTRLKAAVEQADPRSQYRLICTLSFVLDALIDTKTAGLSREELHEPLLKQLGMLSRKRELRLAQAARYAYQALLGIPNTRVRVAKVAGAVPTMDPAKLFDGLTQLGGLPALVRSMVDVVKALSGLADTFRGAAEGVKLLQKQKSWYVALRFTDMLIQARAFNYLEEFVGNVPCHHEKEFLCGLYAQLERAWEAGDSSAKQQIIQLLEQNLVPAGYKSAHPRVHEWVKLVAVTLGRPDWRDNVLPAPKSWWPWKKGYTVSIPCREPSDGALSADLLNKAWECCLEAQVFYADVKLRERYMENDERLLKVERLSGDRLPMEQCYINLAVVEQADHNLGRSEQGDAERKSSPFSLPARLKPLKGFPREILQAVAGRLEDKDVQVRRAAADALARRAALPREILQAVAGRLEDKDWQVRQAAAHALGRQAALAPEILQAVQAVAGRLEDKDGQVRRAAADVLRGQAALPYEILQAIAGRLEHKDEDVRRAAAYALRGQAALPREILQAVAGRLEHKDENVRRAAAYALGRQAALPREILQAVAGWFEHKDRDVRLAAVDALRGQAALPREILQAVAGRLEDEDRQVQQAAVHALEGQAALPPEILIRYAESFYKVWLRRSFDEYFSFYIGDEIYIHTSGGFKAIHSNQVDRFQEAIQGVRKKLRIPWP</sequence>
<dbReference type="InterPro" id="IPR011989">
    <property type="entry name" value="ARM-like"/>
</dbReference>
<dbReference type="GO" id="GO:0016491">
    <property type="term" value="F:oxidoreductase activity"/>
    <property type="evidence" value="ECO:0007669"/>
    <property type="project" value="TreeGrafter"/>
</dbReference>
<accession>A0AAN6SS99</accession>
<evidence type="ECO:0000313" key="3">
    <source>
        <dbReference type="Proteomes" id="UP001303115"/>
    </source>
</evidence>
<dbReference type="Pfam" id="PF13646">
    <property type="entry name" value="HEAT_2"/>
    <property type="match status" value="2"/>
</dbReference>
<dbReference type="InterPro" id="IPR016024">
    <property type="entry name" value="ARM-type_fold"/>
</dbReference>
<reference evidence="3" key="1">
    <citation type="journal article" date="2023" name="Mol. Phylogenet. Evol.">
        <title>Genome-scale phylogeny and comparative genomics of the fungal order Sordariales.</title>
        <authorList>
            <person name="Hensen N."/>
            <person name="Bonometti L."/>
            <person name="Westerberg I."/>
            <person name="Brannstrom I.O."/>
            <person name="Guillou S."/>
            <person name="Cros-Aarteil S."/>
            <person name="Calhoun S."/>
            <person name="Haridas S."/>
            <person name="Kuo A."/>
            <person name="Mondo S."/>
            <person name="Pangilinan J."/>
            <person name="Riley R."/>
            <person name="LaButti K."/>
            <person name="Andreopoulos B."/>
            <person name="Lipzen A."/>
            <person name="Chen C."/>
            <person name="Yan M."/>
            <person name="Daum C."/>
            <person name="Ng V."/>
            <person name="Clum A."/>
            <person name="Steindorff A."/>
            <person name="Ohm R.A."/>
            <person name="Martin F."/>
            <person name="Silar P."/>
            <person name="Natvig D.O."/>
            <person name="Lalanne C."/>
            <person name="Gautier V."/>
            <person name="Ament-Velasquez S.L."/>
            <person name="Kruys A."/>
            <person name="Hutchinson M.I."/>
            <person name="Powell A.J."/>
            <person name="Barry K."/>
            <person name="Miller A.N."/>
            <person name="Grigoriev I.V."/>
            <person name="Debuchy R."/>
            <person name="Gladieux P."/>
            <person name="Hiltunen Thoren M."/>
            <person name="Johannesson H."/>
        </authorList>
    </citation>
    <scope>NUCLEOTIDE SEQUENCE [LARGE SCALE GENOMIC DNA]</scope>
    <source>
        <strain evidence="3">CBS 284.82</strain>
    </source>
</reference>
<dbReference type="Gene3D" id="1.25.10.10">
    <property type="entry name" value="Leucine-rich Repeat Variant"/>
    <property type="match status" value="2"/>
</dbReference>
<dbReference type="Proteomes" id="UP001303115">
    <property type="component" value="Unassembled WGS sequence"/>
</dbReference>
<proteinExistence type="predicted"/>
<gene>
    <name evidence="2" type="ORF">C8A01DRAFT_35686</name>
</gene>
<keyword evidence="3" id="KW-1185">Reference proteome</keyword>
<dbReference type="SUPFAM" id="SSF48371">
    <property type="entry name" value="ARM repeat"/>
    <property type="match status" value="1"/>
</dbReference>
<protein>
    <submittedName>
        <fullName evidence="2">Armadillo-type protein</fullName>
    </submittedName>
</protein>
<dbReference type="PANTHER" id="PTHR12697:SF5">
    <property type="entry name" value="DEOXYHYPUSINE HYDROXYLASE"/>
    <property type="match status" value="1"/>
</dbReference>
<feature type="domain" description="Arm-like repeat" evidence="1">
    <location>
        <begin position="7"/>
        <end position="400"/>
    </location>
</feature>